<evidence type="ECO:0000256" key="1">
    <source>
        <dbReference type="PROSITE-ProRule" id="PRU00169"/>
    </source>
</evidence>
<accession>A0A3D9RU97</accession>
<evidence type="ECO:0000313" key="4">
    <source>
        <dbReference type="Proteomes" id="UP000256429"/>
    </source>
</evidence>
<protein>
    <submittedName>
        <fullName evidence="3">DNA-binding NarL/FixJ family response regulator</fullName>
    </submittedName>
</protein>
<dbReference type="Gene3D" id="3.40.50.2300">
    <property type="match status" value="1"/>
</dbReference>
<gene>
    <name evidence="3" type="ORF">BX611_0824</name>
</gene>
<dbReference type="PROSITE" id="PS50110">
    <property type="entry name" value="RESPONSE_REGULATORY"/>
    <property type="match status" value="1"/>
</dbReference>
<evidence type="ECO:0000313" key="3">
    <source>
        <dbReference type="EMBL" id="REE83533.1"/>
    </source>
</evidence>
<reference evidence="3 4" key="1">
    <citation type="submission" date="2018-08" db="EMBL/GenBank/DDBJ databases">
        <title>Genomic Encyclopedia of Type Strains, Phase III (KMG-III): the genomes of soil and plant-associated and newly described type strains.</title>
        <authorList>
            <person name="Whitman W."/>
        </authorList>
    </citation>
    <scope>NUCLEOTIDE SEQUENCE [LARGE SCALE GENOMIC DNA]</scope>
    <source>
        <strain evidence="3 4">325-5</strain>
    </source>
</reference>
<keyword evidence="1" id="KW-0597">Phosphoprotein</keyword>
<organism evidence="3 4">
    <name type="scientific">Lutibacter oceani</name>
    <dbReference type="NCBI Taxonomy" id="1853311"/>
    <lineage>
        <taxon>Bacteria</taxon>
        <taxon>Pseudomonadati</taxon>
        <taxon>Bacteroidota</taxon>
        <taxon>Flavobacteriia</taxon>
        <taxon>Flavobacteriales</taxon>
        <taxon>Flavobacteriaceae</taxon>
        <taxon>Lutibacter</taxon>
    </lineage>
</organism>
<sequence>MEPLFLLGAQYKNKIMSKKFNVLIIDDHPIIADAYKSAFEYISTENINIAFKIAIAVNCDEAILKITEASKKNGIDIVFLDISIPPSSDGKILSGEDLGVNIRKVLPKCKIIVATTFNDNYRIQAILKNVNPDGFLIKNDVNKEELVTSIKTVMDGTPYYSKSVLELFRKQSSTDYKLDKIDRQLLYEMSIGTKMKDLPNIIPMSMAGLEKRKKNLKELFKVQDNDDRELILKAKEKGFI</sequence>
<comment type="caution">
    <text evidence="3">The sequence shown here is derived from an EMBL/GenBank/DDBJ whole genome shotgun (WGS) entry which is preliminary data.</text>
</comment>
<dbReference type="InterPro" id="IPR011006">
    <property type="entry name" value="CheY-like_superfamily"/>
</dbReference>
<dbReference type="AlphaFoldDB" id="A0A3D9RU97"/>
<evidence type="ECO:0000259" key="2">
    <source>
        <dbReference type="PROSITE" id="PS50110"/>
    </source>
</evidence>
<keyword evidence="3" id="KW-0238">DNA-binding</keyword>
<name>A0A3D9RU97_9FLAO</name>
<dbReference type="InterPro" id="IPR001789">
    <property type="entry name" value="Sig_transdc_resp-reg_receiver"/>
</dbReference>
<feature type="modified residue" description="4-aspartylphosphate" evidence="1">
    <location>
        <position position="81"/>
    </location>
</feature>
<dbReference type="Pfam" id="PF00072">
    <property type="entry name" value="Response_reg"/>
    <property type="match status" value="1"/>
</dbReference>
<proteinExistence type="predicted"/>
<dbReference type="GO" id="GO:0003677">
    <property type="term" value="F:DNA binding"/>
    <property type="evidence" value="ECO:0007669"/>
    <property type="project" value="UniProtKB-KW"/>
</dbReference>
<dbReference type="GO" id="GO:0000160">
    <property type="term" value="P:phosphorelay signal transduction system"/>
    <property type="evidence" value="ECO:0007669"/>
    <property type="project" value="InterPro"/>
</dbReference>
<keyword evidence="4" id="KW-1185">Reference proteome</keyword>
<dbReference type="SUPFAM" id="SSF52172">
    <property type="entry name" value="CheY-like"/>
    <property type="match status" value="1"/>
</dbReference>
<feature type="domain" description="Response regulatory" evidence="2">
    <location>
        <begin position="21"/>
        <end position="153"/>
    </location>
</feature>
<dbReference type="EMBL" id="QTTQ01000009">
    <property type="protein sequence ID" value="REE83533.1"/>
    <property type="molecule type" value="Genomic_DNA"/>
</dbReference>
<dbReference type="Proteomes" id="UP000256429">
    <property type="component" value="Unassembled WGS sequence"/>
</dbReference>
<dbReference type="SMART" id="SM00448">
    <property type="entry name" value="REC"/>
    <property type="match status" value="1"/>
</dbReference>